<dbReference type="SUPFAM" id="SSF53659">
    <property type="entry name" value="Isocitrate/Isopropylmalate dehydrogenase-like"/>
    <property type="match status" value="1"/>
</dbReference>
<protein>
    <submittedName>
        <fullName evidence="4">4-hydroxythreonine-4-phosphate dehydrogenase</fullName>
    </submittedName>
</protein>
<dbReference type="PANTHER" id="PTHR30004">
    <property type="entry name" value="4-HYDROXYTHREONINE-4-PHOSPHATE DEHYDROGENASE"/>
    <property type="match status" value="1"/>
</dbReference>
<dbReference type="GO" id="GO:0046872">
    <property type="term" value="F:metal ion binding"/>
    <property type="evidence" value="ECO:0007669"/>
    <property type="project" value="UniProtKB-KW"/>
</dbReference>
<dbReference type="Pfam" id="PF04166">
    <property type="entry name" value="PdxA"/>
    <property type="match status" value="1"/>
</dbReference>
<evidence type="ECO:0000256" key="2">
    <source>
        <dbReference type="ARBA" id="ARBA00023002"/>
    </source>
</evidence>
<organism evidence="4 5">
    <name type="scientific">Hymenobacter mucosus</name>
    <dbReference type="NCBI Taxonomy" id="1411120"/>
    <lineage>
        <taxon>Bacteria</taxon>
        <taxon>Pseudomonadati</taxon>
        <taxon>Bacteroidota</taxon>
        <taxon>Cytophagia</taxon>
        <taxon>Cytophagales</taxon>
        <taxon>Hymenobacteraceae</taxon>
        <taxon>Hymenobacter</taxon>
    </lineage>
</organism>
<gene>
    <name evidence="4" type="ORF">SAMN06269173_101523</name>
</gene>
<dbReference type="PANTHER" id="PTHR30004:SF6">
    <property type="entry name" value="D-THREONATE 4-PHOSPHATE DEHYDROGENASE"/>
    <property type="match status" value="1"/>
</dbReference>
<dbReference type="NCBIfam" id="TIGR00557">
    <property type="entry name" value="pdxA"/>
    <property type="match status" value="1"/>
</dbReference>
<dbReference type="GO" id="GO:0016491">
    <property type="term" value="F:oxidoreductase activity"/>
    <property type="evidence" value="ECO:0007669"/>
    <property type="project" value="UniProtKB-KW"/>
</dbReference>
<name>A0A238VE83_9BACT</name>
<evidence type="ECO:0000313" key="5">
    <source>
        <dbReference type="Proteomes" id="UP000198310"/>
    </source>
</evidence>
<keyword evidence="1" id="KW-0479">Metal-binding</keyword>
<evidence type="ECO:0000313" key="4">
    <source>
        <dbReference type="EMBL" id="SNR32556.1"/>
    </source>
</evidence>
<keyword evidence="5" id="KW-1185">Reference proteome</keyword>
<sequence>MLPRIGISVGDLAGIGPEIIYKTFLDHRLLKLCTPVVYGTATVLFDDFPIPEGAEPLTFRQVREAADIAPGKHNAVTCWDDDHALTPGQPSQASGTAARQSLLAAARDLKAGLLDALVTAPISKENTQADDFRYPGHTEFLTSFFDAKESLMLLATDNLRVATATGHIPLKDVASRVTKELLTTKLRILFASLKQDFGIEKPRVAVLGLNPHAGENGLLGTEEADVVTPVLQQFLQEGHLAYGPFPADGYFGTGQFRQFDATLSLYHDQGLIPFKTLAFEKGVNFTAGLSVIRTSPDHGTAYGLAGQFKADPTSFREALYMACDLVRHRKAEAEIVPLIPGPPLRGGRHE</sequence>
<dbReference type="AlphaFoldDB" id="A0A238VE83"/>
<dbReference type="InterPro" id="IPR005255">
    <property type="entry name" value="PdxA_fam"/>
</dbReference>
<dbReference type="EMBL" id="FZNS01000001">
    <property type="protein sequence ID" value="SNR32556.1"/>
    <property type="molecule type" value="Genomic_DNA"/>
</dbReference>
<dbReference type="Gene3D" id="3.40.718.10">
    <property type="entry name" value="Isopropylmalate Dehydrogenase"/>
    <property type="match status" value="1"/>
</dbReference>
<keyword evidence="2" id="KW-0560">Oxidoreductase</keyword>
<evidence type="ECO:0000256" key="3">
    <source>
        <dbReference type="ARBA" id="ARBA00023027"/>
    </source>
</evidence>
<keyword evidence="3" id="KW-0520">NAD</keyword>
<accession>A0A238VE83</accession>
<evidence type="ECO:0000256" key="1">
    <source>
        <dbReference type="ARBA" id="ARBA00022723"/>
    </source>
</evidence>
<dbReference type="GO" id="GO:0051287">
    <property type="term" value="F:NAD binding"/>
    <property type="evidence" value="ECO:0007669"/>
    <property type="project" value="InterPro"/>
</dbReference>
<dbReference type="Proteomes" id="UP000198310">
    <property type="component" value="Unassembled WGS sequence"/>
</dbReference>
<dbReference type="RefSeq" id="WP_045688536.1">
    <property type="nucleotide sequence ID" value="NZ_FZNS01000001.1"/>
</dbReference>
<reference evidence="5" key="1">
    <citation type="submission" date="2017-06" db="EMBL/GenBank/DDBJ databases">
        <authorList>
            <person name="Varghese N."/>
            <person name="Submissions S."/>
        </authorList>
    </citation>
    <scope>NUCLEOTIDE SEQUENCE [LARGE SCALE GENOMIC DNA]</scope>
    <source>
        <strain evidence="5">DSM 28041</strain>
    </source>
</reference>
<proteinExistence type="predicted"/>